<name>A0A3A3YWW5_9ACTN</name>
<dbReference type="AlphaFoldDB" id="A0A3A3YWW5"/>
<feature type="chain" id="PRO_5017386991" description="AMIN-like domain-containing protein" evidence="1">
    <location>
        <begin position="27"/>
        <end position="181"/>
    </location>
</feature>
<evidence type="ECO:0000313" key="3">
    <source>
        <dbReference type="EMBL" id="RJK94758.1"/>
    </source>
</evidence>
<dbReference type="RefSeq" id="WP_119950940.1">
    <property type="nucleotide sequence ID" value="NZ_QZEZ01000006.1"/>
</dbReference>
<dbReference type="EMBL" id="QZEZ01000006">
    <property type="protein sequence ID" value="RJK94758.1"/>
    <property type="molecule type" value="Genomic_DNA"/>
</dbReference>
<sequence length="181" mass="18949">MHRLPCALAATALAGAVALVAPPAAAAPYCGITWGSLHQQAPDYQVGSVTDVRSGRHACFDRLVVDVAGLPQGFSVRYVPVVRAPGSGAAVPVAGGARLEVTVWAPAYDEGSGEPTYLPRDRRHVVDVAGYRTFRQVAWAGSFEAGTTLALGVRARLPVRAFALPGPGDASRVVLDVAHRW</sequence>
<proteinExistence type="predicted"/>
<dbReference type="Proteomes" id="UP000265614">
    <property type="component" value="Unassembled WGS sequence"/>
</dbReference>
<evidence type="ECO:0000313" key="4">
    <source>
        <dbReference type="Proteomes" id="UP000265614"/>
    </source>
</evidence>
<organism evidence="3 4">
    <name type="scientific">Vallicoccus soli</name>
    <dbReference type="NCBI Taxonomy" id="2339232"/>
    <lineage>
        <taxon>Bacteria</taxon>
        <taxon>Bacillati</taxon>
        <taxon>Actinomycetota</taxon>
        <taxon>Actinomycetes</taxon>
        <taxon>Motilibacterales</taxon>
        <taxon>Vallicoccaceae</taxon>
        <taxon>Vallicoccus</taxon>
    </lineage>
</organism>
<accession>A0A3A3YWW5</accession>
<gene>
    <name evidence="3" type="ORF">D5H78_13045</name>
</gene>
<feature type="domain" description="AMIN-like" evidence="2">
    <location>
        <begin position="48"/>
        <end position="179"/>
    </location>
</feature>
<dbReference type="Pfam" id="PF24837">
    <property type="entry name" value="AMIN-like"/>
    <property type="match status" value="1"/>
</dbReference>
<comment type="caution">
    <text evidence="3">The sequence shown here is derived from an EMBL/GenBank/DDBJ whole genome shotgun (WGS) entry which is preliminary data.</text>
</comment>
<reference evidence="3 4" key="1">
    <citation type="submission" date="2018-09" db="EMBL/GenBank/DDBJ databases">
        <title>YIM 75000 draft genome.</title>
        <authorList>
            <person name="Tang S."/>
            <person name="Feng Y."/>
        </authorList>
    </citation>
    <scope>NUCLEOTIDE SEQUENCE [LARGE SCALE GENOMIC DNA]</scope>
    <source>
        <strain evidence="3 4">YIM 75000</strain>
    </source>
</reference>
<evidence type="ECO:0000256" key="1">
    <source>
        <dbReference type="SAM" id="SignalP"/>
    </source>
</evidence>
<keyword evidence="4" id="KW-1185">Reference proteome</keyword>
<dbReference type="OrthoDB" id="3393679at2"/>
<evidence type="ECO:0000259" key="2">
    <source>
        <dbReference type="Pfam" id="PF24837"/>
    </source>
</evidence>
<dbReference type="InterPro" id="IPR056303">
    <property type="entry name" value="AMIN-like"/>
</dbReference>
<protein>
    <recommendedName>
        <fullName evidence="2">AMIN-like domain-containing protein</fullName>
    </recommendedName>
</protein>
<keyword evidence="1" id="KW-0732">Signal</keyword>
<feature type="signal peptide" evidence="1">
    <location>
        <begin position="1"/>
        <end position="26"/>
    </location>
</feature>